<evidence type="ECO:0000256" key="5">
    <source>
        <dbReference type="ARBA" id="ARBA00023295"/>
    </source>
</evidence>
<dbReference type="Pfam" id="PF21317">
    <property type="entry name" value="BetaGal_ABD_1"/>
    <property type="match status" value="1"/>
</dbReference>
<comment type="catalytic activity">
    <reaction evidence="7">
        <text>Hydrolysis of terminal non-reducing beta-D-galactose residues in beta-D-galactosides.</text>
        <dbReference type="EC" id="3.2.1.23"/>
    </reaction>
</comment>
<evidence type="ECO:0000259" key="10">
    <source>
        <dbReference type="Pfam" id="PF01301"/>
    </source>
</evidence>
<organism evidence="14">
    <name type="scientific">Ceratitis capitata</name>
    <name type="common">Mediterranean fruit fly</name>
    <name type="synonym">Tephritis capitata</name>
    <dbReference type="NCBI Taxonomy" id="7213"/>
    <lineage>
        <taxon>Eukaryota</taxon>
        <taxon>Metazoa</taxon>
        <taxon>Ecdysozoa</taxon>
        <taxon>Arthropoda</taxon>
        <taxon>Hexapoda</taxon>
        <taxon>Insecta</taxon>
        <taxon>Pterygota</taxon>
        <taxon>Neoptera</taxon>
        <taxon>Endopterygota</taxon>
        <taxon>Diptera</taxon>
        <taxon>Brachycera</taxon>
        <taxon>Muscomorpha</taxon>
        <taxon>Tephritoidea</taxon>
        <taxon>Tephritidae</taxon>
        <taxon>Ceratitis</taxon>
        <taxon>Ceratitis</taxon>
    </lineage>
</organism>
<evidence type="ECO:0000313" key="14">
    <source>
        <dbReference type="EMBL" id="JAC04390.1"/>
    </source>
</evidence>
<dbReference type="InterPro" id="IPR017853">
    <property type="entry name" value="GH"/>
</dbReference>
<dbReference type="InterPro" id="IPR048913">
    <property type="entry name" value="BetaGal_gal-bd"/>
</dbReference>
<dbReference type="InterPro" id="IPR001944">
    <property type="entry name" value="Glycoside_Hdrlase_35"/>
</dbReference>
<dbReference type="AlphaFoldDB" id="W8CDC9"/>
<evidence type="ECO:0000256" key="1">
    <source>
        <dbReference type="ARBA" id="ARBA00009809"/>
    </source>
</evidence>
<evidence type="ECO:0000259" key="12">
    <source>
        <dbReference type="Pfam" id="PF21467"/>
    </source>
</evidence>
<dbReference type="EMBL" id="GAMC01002166">
    <property type="protein sequence ID" value="JAC04390.1"/>
    <property type="molecule type" value="mRNA"/>
</dbReference>
<dbReference type="InterPro" id="IPR031330">
    <property type="entry name" value="Gly_Hdrlase_35_cat"/>
</dbReference>
<feature type="active site" description="Nucleophile" evidence="6">
    <location>
        <position position="270"/>
    </location>
</feature>
<dbReference type="Proteomes" id="UP000606786">
    <property type="component" value="Unassembled WGS sequence"/>
</dbReference>
<proteinExistence type="evidence at transcript level"/>
<dbReference type="SUPFAM" id="SSF51445">
    <property type="entry name" value="(Trans)glycosidases"/>
    <property type="match status" value="1"/>
</dbReference>
<dbReference type="OrthoDB" id="1657402at2759"/>
<reference evidence="13" key="3">
    <citation type="submission" date="2020-11" db="EMBL/GenBank/DDBJ databases">
        <authorList>
            <person name="Whitehead M."/>
        </authorList>
    </citation>
    <scope>NUCLEOTIDE SEQUENCE</scope>
    <source>
        <strain evidence="13">EGII</strain>
    </source>
</reference>
<dbReference type="SUPFAM" id="SSF49785">
    <property type="entry name" value="Galactose-binding domain-like"/>
    <property type="match status" value="1"/>
</dbReference>
<dbReference type="InterPro" id="IPR048912">
    <property type="entry name" value="BetaGal1-like_ABD1"/>
</dbReference>
<dbReference type="FunFam" id="3.20.20.80:FF:000017">
    <property type="entry name" value="Beta-galactosidase"/>
    <property type="match status" value="1"/>
</dbReference>
<reference evidence="14" key="1">
    <citation type="submission" date="2013-07" db="EMBL/GenBank/DDBJ databases">
        <authorList>
            <person name="Geib S."/>
        </authorList>
    </citation>
    <scope>NUCLEOTIDE SEQUENCE</scope>
</reference>
<dbReference type="Gene3D" id="3.20.20.80">
    <property type="entry name" value="Glycosidases"/>
    <property type="match status" value="1"/>
</dbReference>
<name>W8CDC9_CERCA</name>
<protein>
    <recommendedName>
        <fullName evidence="7">Beta-galactosidase</fullName>
        <ecNumber evidence="7">3.2.1.23</ecNumber>
    </recommendedName>
</protein>
<dbReference type="EMBL" id="CAJHJT010000012">
    <property type="protein sequence ID" value="CAD6996705.1"/>
    <property type="molecule type" value="Genomic_DNA"/>
</dbReference>
<evidence type="ECO:0000256" key="2">
    <source>
        <dbReference type="ARBA" id="ARBA00022729"/>
    </source>
</evidence>
<evidence type="ECO:0000256" key="7">
    <source>
        <dbReference type="RuleBase" id="RU000675"/>
    </source>
</evidence>
<feature type="chain" id="PRO_5033708471" description="Beta-galactosidase" evidence="9">
    <location>
        <begin position="28"/>
        <end position="655"/>
    </location>
</feature>
<dbReference type="Pfam" id="PF21467">
    <property type="entry name" value="BetaGal_gal-bd"/>
    <property type="match status" value="1"/>
</dbReference>
<evidence type="ECO:0000313" key="15">
    <source>
        <dbReference type="Proteomes" id="UP000606786"/>
    </source>
</evidence>
<accession>W8CDC9</accession>
<dbReference type="PROSITE" id="PS01182">
    <property type="entry name" value="GLYCOSYL_HYDROL_F35"/>
    <property type="match status" value="1"/>
</dbReference>
<dbReference type="FunFam" id="2.60.120.260:FF:000148">
    <property type="entry name" value="Beta-galactosidase, putative"/>
    <property type="match status" value="1"/>
</dbReference>
<dbReference type="PANTHER" id="PTHR23421">
    <property type="entry name" value="BETA-GALACTOSIDASE RELATED"/>
    <property type="match status" value="1"/>
</dbReference>
<keyword evidence="5 7" id="KW-0326">Glycosidase</keyword>
<dbReference type="EC" id="3.2.1.23" evidence="7"/>
<feature type="active site" description="Proton donor" evidence="6">
    <location>
        <position position="191"/>
    </location>
</feature>
<feature type="domain" description="Beta-galactosidase 1-like first all-beta" evidence="11">
    <location>
        <begin position="413"/>
        <end position="524"/>
    </location>
</feature>
<feature type="signal peptide" evidence="9">
    <location>
        <begin position="1"/>
        <end position="27"/>
    </location>
</feature>
<dbReference type="GO" id="GO:0005975">
    <property type="term" value="P:carbohydrate metabolic process"/>
    <property type="evidence" value="ECO:0007669"/>
    <property type="project" value="InterPro"/>
</dbReference>
<comment type="similarity">
    <text evidence="1 8">Belongs to the glycosyl hydrolase 35 family.</text>
</comment>
<reference evidence="14" key="2">
    <citation type="journal article" date="2014" name="BMC Genomics">
        <title>A genomic perspective to assessing quality of mass-reared SIT flies used in Mediterranean fruit fly (Ceratitis capitata) eradication in California.</title>
        <authorList>
            <person name="Calla B."/>
            <person name="Hall B."/>
            <person name="Hou S."/>
            <person name="Geib S.M."/>
        </authorList>
    </citation>
    <scope>NUCLEOTIDE SEQUENCE</scope>
</reference>
<evidence type="ECO:0000256" key="4">
    <source>
        <dbReference type="ARBA" id="ARBA00023180"/>
    </source>
</evidence>
<dbReference type="PRINTS" id="PR00742">
    <property type="entry name" value="GLHYDRLASE35"/>
</dbReference>
<keyword evidence="4" id="KW-0325">Glycoprotein</keyword>
<keyword evidence="2 9" id="KW-0732">Signal</keyword>
<evidence type="ECO:0000313" key="13">
    <source>
        <dbReference type="EMBL" id="CAD6996705.1"/>
    </source>
</evidence>
<dbReference type="Gene3D" id="2.60.120.260">
    <property type="entry name" value="Galactose-binding domain-like"/>
    <property type="match status" value="2"/>
</dbReference>
<evidence type="ECO:0000259" key="11">
    <source>
        <dbReference type="Pfam" id="PF21317"/>
    </source>
</evidence>
<evidence type="ECO:0000256" key="6">
    <source>
        <dbReference type="PIRSR" id="PIRSR006336-1"/>
    </source>
</evidence>
<evidence type="ECO:0000256" key="8">
    <source>
        <dbReference type="RuleBase" id="RU003679"/>
    </source>
</evidence>
<feature type="domain" description="Beta-galactosidase galactose-binding" evidence="12">
    <location>
        <begin position="561"/>
        <end position="620"/>
    </location>
</feature>
<gene>
    <name evidence="14" type="primary">BGAL</name>
    <name evidence="13" type="ORF">CCAP1982_LOCUS5389</name>
</gene>
<keyword evidence="15" id="KW-1185">Reference proteome</keyword>
<feature type="domain" description="Glycoside hydrolase 35 catalytic" evidence="10">
    <location>
        <begin position="42"/>
        <end position="360"/>
    </location>
</feature>
<dbReference type="InterPro" id="IPR019801">
    <property type="entry name" value="Glyco_hydro_35_CS"/>
</dbReference>
<dbReference type="GO" id="GO:0004565">
    <property type="term" value="F:beta-galactosidase activity"/>
    <property type="evidence" value="ECO:0007669"/>
    <property type="project" value="UniProtKB-EC"/>
</dbReference>
<evidence type="ECO:0000256" key="9">
    <source>
        <dbReference type="SAM" id="SignalP"/>
    </source>
</evidence>
<sequence>MLKILKYRFVALLSFACLLVSLEGCAAKRINRSFTIDHENDTFLMDGLPFRYVSGSFHYFRALPQVWEERLKTMRAAGLNAIDTYIEWSLHNPHDGSYIWDGIADIERFLELAHSIGFYVVLRPGPYICAERDNGGLPHWLFTKYPEIKVRTSDPNYQLEVSKWYAQLMPRLQRYFYGNGGPIITVQIENEYGAFYACDAKHLIWLRDETEKYVRGNAVLFTTDQPNEGLKCGKIEGVHATVDFGIGSNFDQQWAAMRSVQPTGPLVNSEFYPGWLTHWSEENQRRDGMEVANSLRRMLEAGASVNFYMFFGGTNFGFTAGANNYGKDYVADITSYDYDAVMDEAGNVTEKFALIRKVISDFIDVPHEDACNGCITTQRYAYGKVSLKPITTLLSETGRTTLAYGVPIKSEKPLTFENLDQYSGLVLYETELPHLEIDPTVLTVNELHDRAFVFVDNELVGTLSCKNNITSLPLSKGWGSRLQILVENQGRINYETLNDTKGILGAVTVERFNGEKMELKNWLTTSFPLESEMILPIIGAYKKERASVDVMTKGKILRNGPVVFLGEFKVEKLGDTYFNPTGWGKGVVYVNGFNLGRYWPLVGPQLTLYLPKDLLKVGNNSLVLLEYQRANLNDENGEYTVTLDDQPQLDRNGGV</sequence>
<evidence type="ECO:0000256" key="3">
    <source>
        <dbReference type="ARBA" id="ARBA00022801"/>
    </source>
</evidence>
<dbReference type="InterPro" id="IPR026283">
    <property type="entry name" value="B-gal_1-like"/>
</dbReference>
<keyword evidence="3 7" id="KW-0378">Hydrolase</keyword>
<dbReference type="PIRSF" id="PIRSF006336">
    <property type="entry name" value="B-gal"/>
    <property type="match status" value="1"/>
</dbReference>
<dbReference type="Pfam" id="PF01301">
    <property type="entry name" value="Glyco_hydro_35"/>
    <property type="match status" value="1"/>
</dbReference>
<dbReference type="InterPro" id="IPR008979">
    <property type="entry name" value="Galactose-bd-like_sf"/>
</dbReference>